<feature type="compositionally biased region" description="Basic and acidic residues" evidence="1">
    <location>
        <begin position="1"/>
        <end position="14"/>
    </location>
</feature>
<dbReference type="Proteomes" id="UP000217790">
    <property type="component" value="Unassembled WGS sequence"/>
</dbReference>
<dbReference type="OrthoDB" id="2322499at2759"/>
<dbReference type="EMBL" id="KZ293645">
    <property type="protein sequence ID" value="PBL01647.1"/>
    <property type="molecule type" value="Genomic_DNA"/>
</dbReference>
<organism evidence="2 3">
    <name type="scientific">Armillaria gallica</name>
    <name type="common">Bulbous honey fungus</name>
    <name type="synonym">Armillaria bulbosa</name>
    <dbReference type="NCBI Taxonomy" id="47427"/>
    <lineage>
        <taxon>Eukaryota</taxon>
        <taxon>Fungi</taxon>
        <taxon>Dikarya</taxon>
        <taxon>Basidiomycota</taxon>
        <taxon>Agaricomycotina</taxon>
        <taxon>Agaricomycetes</taxon>
        <taxon>Agaricomycetidae</taxon>
        <taxon>Agaricales</taxon>
        <taxon>Marasmiineae</taxon>
        <taxon>Physalacriaceae</taxon>
        <taxon>Armillaria</taxon>
    </lineage>
</organism>
<gene>
    <name evidence="2" type="ORF">ARMGADRAFT_223421</name>
</gene>
<dbReference type="AlphaFoldDB" id="A0A2H3ESC1"/>
<accession>A0A2H3ESC1</accession>
<dbReference type="InParanoid" id="A0A2H3ESC1"/>
<name>A0A2H3ESC1_ARMGA</name>
<evidence type="ECO:0000313" key="2">
    <source>
        <dbReference type="EMBL" id="PBL01647.1"/>
    </source>
</evidence>
<feature type="compositionally biased region" description="Basic residues" evidence="1">
    <location>
        <begin position="28"/>
        <end position="44"/>
    </location>
</feature>
<sequence>MATEDATKLRLSLEKRRRTSPNTVGTTKQKKAKKNRRPRSRKYRRKWQNLSLLSTMPLDILLVVGPPTLSSCPVANFNRSVACFHPGTSSVYRVSTKRSVAL</sequence>
<proteinExistence type="predicted"/>
<evidence type="ECO:0000256" key="1">
    <source>
        <dbReference type="SAM" id="MobiDB-lite"/>
    </source>
</evidence>
<reference evidence="3" key="1">
    <citation type="journal article" date="2017" name="Nat. Ecol. Evol.">
        <title>Genome expansion and lineage-specific genetic innovations in the forest pathogenic fungi Armillaria.</title>
        <authorList>
            <person name="Sipos G."/>
            <person name="Prasanna A.N."/>
            <person name="Walter M.C."/>
            <person name="O'Connor E."/>
            <person name="Balint B."/>
            <person name="Krizsan K."/>
            <person name="Kiss B."/>
            <person name="Hess J."/>
            <person name="Varga T."/>
            <person name="Slot J."/>
            <person name="Riley R."/>
            <person name="Boka B."/>
            <person name="Rigling D."/>
            <person name="Barry K."/>
            <person name="Lee J."/>
            <person name="Mihaltcheva S."/>
            <person name="LaButti K."/>
            <person name="Lipzen A."/>
            <person name="Waldron R."/>
            <person name="Moloney N.M."/>
            <person name="Sperisen C."/>
            <person name="Kredics L."/>
            <person name="Vagvoelgyi C."/>
            <person name="Patrignani A."/>
            <person name="Fitzpatrick D."/>
            <person name="Nagy I."/>
            <person name="Doyle S."/>
            <person name="Anderson J.B."/>
            <person name="Grigoriev I.V."/>
            <person name="Gueldener U."/>
            <person name="Muensterkoetter M."/>
            <person name="Nagy L.G."/>
        </authorList>
    </citation>
    <scope>NUCLEOTIDE SEQUENCE [LARGE SCALE GENOMIC DNA]</scope>
    <source>
        <strain evidence="3">Ar21-2</strain>
    </source>
</reference>
<protein>
    <submittedName>
        <fullName evidence="2">Uncharacterized protein</fullName>
    </submittedName>
</protein>
<feature type="region of interest" description="Disordered" evidence="1">
    <location>
        <begin position="1"/>
        <end position="44"/>
    </location>
</feature>
<evidence type="ECO:0000313" key="3">
    <source>
        <dbReference type="Proteomes" id="UP000217790"/>
    </source>
</evidence>
<keyword evidence="3" id="KW-1185">Reference proteome</keyword>